<dbReference type="InterPro" id="IPR002347">
    <property type="entry name" value="SDR_fam"/>
</dbReference>
<evidence type="ECO:0000256" key="1">
    <source>
        <dbReference type="ARBA" id="ARBA00006484"/>
    </source>
</evidence>
<dbReference type="Pfam" id="PF00106">
    <property type="entry name" value="adh_short"/>
    <property type="match status" value="1"/>
</dbReference>
<dbReference type="EMBL" id="BPFH01000001">
    <property type="protein sequence ID" value="GIT94168.1"/>
    <property type="molecule type" value="Genomic_DNA"/>
</dbReference>
<dbReference type="PRINTS" id="PR00080">
    <property type="entry name" value="SDRFAMILY"/>
</dbReference>
<dbReference type="InterPro" id="IPR057326">
    <property type="entry name" value="KR_dom"/>
</dbReference>
<dbReference type="Gene3D" id="3.40.50.720">
    <property type="entry name" value="NAD(P)-binding Rossmann-like Domain"/>
    <property type="match status" value="1"/>
</dbReference>
<reference evidence="5 6" key="1">
    <citation type="submission" date="2021-05" db="EMBL/GenBank/DDBJ databases">
        <title>Bacteria Genome sequencing.</title>
        <authorList>
            <person name="Takabe Y."/>
            <person name="Nakajima Y."/>
            <person name="Suzuki S."/>
            <person name="Shiozaki T."/>
        </authorList>
    </citation>
    <scope>NUCLEOTIDE SEQUENCE [LARGE SCALE GENOMIC DNA]</scope>
    <source>
        <strain evidence="5 6">AI_62</strain>
    </source>
</reference>
<accession>A0ABQ4NIC1</accession>
<dbReference type="SUPFAM" id="SSF51735">
    <property type="entry name" value="NAD(P)-binding Rossmann-fold domains"/>
    <property type="match status" value="1"/>
</dbReference>
<comment type="similarity">
    <text evidence="1 3">Belongs to the short-chain dehydrogenases/reductases (SDR) family.</text>
</comment>
<protein>
    <submittedName>
        <fullName evidence="5">Short-chain dehydrogenase</fullName>
    </submittedName>
</protein>
<keyword evidence="2" id="KW-0560">Oxidoreductase</keyword>
<evidence type="ECO:0000313" key="6">
    <source>
        <dbReference type="Proteomes" id="UP000786693"/>
    </source>
</evidence>
<dbReference type="PANTHER" id="PTHR43086:SF3">
    <property type="entry name" value="NADP-DEPENDENT 3-HYDROXY ACID DEHYDROGENASE YDFG"/>
    <property type="match status" value="1"/>
</dbReference>
<sequence>MSRLAVVTGASGGIGRALARHHARKGGDLIVAARRLEALQSVKAELEGEFGVSVTPVACDLGTAEGVETLLEAARDAPVEMLINNAGFGGSGAFLDRALADDFAMLDVNVRALMALCHGIAPGMVARGKGRILNVGSTAGMMPGPLQATYFASKAYVNSFSQALDEELRPQGVTVTVLAPGYVETDFAARADLEGTLLTRRGQSAASAARVGYDAMMTGQLVAVNEPMLSVLVDWIIPLLPRRVVLKMVRRMQEKG</sequence>
<dbReference type="SMART" id="SM00822">
    <property type="entry name" value="PKS_KR"/>
    <property type="match status" value="1"/>
</dbReference>
<feature type="domain" description="Ketoreductase" evidence="4">
    <location>
        <begin position="3"/>
        <end position="186"/>
    </location>
</feature>
<dbReference type="PANTHER" id="PTHR43086">
    <property type="entry name" value="VERY-LONG-CHAIN 3-OXOOACYL-COA REDUCTASE"/>
    <property type="match status" value="1"/>
</dbReference>
<keyword evidence="6" id="KW-1185">Reference proteome</keyword>
<evidence type="ECO:0000313" key="5">
    <source>
        <dbReference type="EMBL" id="GIT94168.1"/>
    </source>
</evidence>
<evidence type="ECO:0000256" key="2">
    <source>
        <dbReference type="ARBA" id="ARBA00023002"/>
    </source>
</evidence>
<evidence type="ECO:0000256" key="3">
    <source>
        <dbReference type="RuleBase" id="RU000363"/>
    </source>
</evidence>
<proteinExistence type="inferred from homology"/>
<dbReference type="RefSeq" id="WP_220747662.1">
    <property type="nucleotide sequence ID" value="NZ_BPFH01000001.1"/>
</dbReference>
<evidence type="ECO:0000259" key="4">
    <source>
        <dbReference type="SMART" id="SM00822"/>
    </source>
</evidence>
<comment type="caution">
    <text evidence="5">The sequence shown here is derived from an EMBL/GenBank/DDBJ whole genome shotgun (WGS) entry which is preliminary data.</text>
</comment>
<organism evidence="5 6">
    <name type="scientific">Jannaschia pagri</name>
    <dbReference type="NCBI Taxonomy" id="2829797"/>
    <lineage>
        <taxon>Bacteria</taxon>
        <taxon>Pseudomonadati</taxon>
        <taxon>Pseudomonadota</taxon>
        <taxon>Alphaproteobacteria</taxon>
        <taxon>Rhodobacterales</taxon>
        <taxon>Roseobacteraceae</taxon>
        <taxon>Jannaschia</taxon>
    </lineage>
</organism>
<dbReference type="PIRSF" id="PIRSF000126">
    <property type="entry name" value="11-beta-HSD1"/>
    <property type="match status" value="1"/>
</dbReference>
<dbReference type="PRINTS" id="PR00081">
    <property type="entry name" value="GDHRDH"/>
</dbReference>
<dbReference type="Proteomes" id="UP000786693">
    <property type="component" value="Unassembled WGS sequence"/>
</dbReference>
<gene>
    <name evidence="5" type="primary">dltE</name>
    <name evidence="5" type="ORF">JANAI62_07910</name>
</gene>
<name>A0ABQ4NIC1_9RHOB</name>
<dbReference type="InterPro" id="IPR036291">
    <property type="entry name" value="NAD(P)-bd_dom_sf"/>
</dbReference>